<sequence>MNDKIEKRAEQLTKIFSDIKQLDNNELSHLYELVSLHNEALFIVGDLSSEALNVRDTAYLDRKRIFAECILNETGTVAVKEAKAELTITKLREQEKDANAMHNKYKHMYESLHHRLIDLRQKRNKLEDELRTINDKG</sequence>
<dbReference type="EMBL" id="QNRI01000025">
    <property type="protein sequence ID" value="RBO90996.1"/>
    <property type="molecule type" value="Genomic_DNA"/>
</dbReference>
<protein>
    <submittedName>
        <fullName evidence="2">Uncharacterized protein</fullName>
    </submittedName>
</protein>
<reference evidence="2 3" key="1">
    <citation type="submission" date="2018-06" db="EMBL/GenBank/DDBJ databases">
        <title>Genomic Encyclopedia of Type Strains, Phase IV (KMG-IV): sequencing the most valuable type-strain genomes for metagenomic binning, comparative biology and taxonomic classification.</title>
        <authorList>
            <person name="Goeker M."/>
        </authorList>
    </citation>
    <scope>NUCLEOTIDE SEQUENCE [LARGE SCALE GENOMIC DNA]</scope>
    <source>
        <strain evidence="2 3">DSM 15140</strain>
    </source>
</reference>
<accession>A0A366DLR7</accession>
<evidence type="ECO:0000256" key="1">
    <source>
        <dbReference type="SAM" id="Coils"/>
    </source>
</evidence>
<comment type="caution">
    <text evidence="2">The sequence shown here is derived from an EMBL/GenBank/DDBJ whole genome shotgun (WGS) entry which is preliminary data.</text>
</comment>
<keyword evidence="1" id="KW-0175">Coiled coil</keyword>
<dbReference type="STRING" id="200904.GCA_900168775_02609"/>
<organism evidence="2 3">
    <name type="scientific">Paraliobacillus ryukyuensis</name>
    <dbReference type="NCBI Taxonomy" id="200904"/>
    <lineage>
        <taxon>Bacteria</taxon>
        <taxon>Bacillati</taxon>
        <taxon>Bacillota</taxon>
        <taxon>Bacilli</taxon>
        <taxon>Bacillales</taxon>
        <taxon>Bacillaceae</taxon>
        <taxon>Paraliobacillus</taxon>
    </lineage>
</organism>
<gene>
    <name evidence="2" type="ORF">DES48_1257</name>
</gene>
<evidence type="ECO:0000313" key="3">
    <source>
        <dbReference type="Proteomes" id="UP000252254"/>
    </source>
</evidence>
<dbReference type="RefSeq" id="WP_113870225.1">
    <property type="nucleotide sequence ID" value="NZ_BAABQN010000023.1"/>
</dbReference>
<evidence type="ECO:0000313" key="2">
    <source>
        <dbReference type="EMBL" id="RBO90996.1"/>
    </source>
</evidence>
<dbReference type="Proteomes" id="UP000252254">
    <property type="component" value="Unassembled WGS sequence"/>
</dbReference>
<proteinExistence type="predicted"/>
<keyword evidence="3" id="KW-1185">Reference proteome</keyword>
<feature type="coiled-coil region" evidence="1">
    <location>
        <begin position="109"/>
        <end position="136"/>
    </location>
</feature>
<dbReference type="AlphaFoldDB" id="A0A366DLR7"/>
<name>A0A366DLR7_9BACI</name>